<keyword evidence="5 6" id="KW-0238">DNA-binding</keyword>
<dbReference type="Pfam" id="PF02463">
    <property type="entry name" value="SMC_N"/>
    <property type="match status" value="1"/>
</dbReference>
<reference evidence="9 10" key="1">
    <citation type="submission" date="2024-03" db="EMBL/GenBank/DDBJ databases">
        <title>High-quality draft genome sequence of Oceanobacter sp. wDCs-4.</title>
        <authorList>
            <person name="Dong C."/>
        </authorList>
    </citation>
    <scope>NUCLEOTIDE SEQUENCE [LARGE SCALE GENOMIC DNA]</scope>
    <source>
        <strain evidence="10">wDCs-4</strain>
    </source>
</reference>
<dbReference type="HAMAP" id="MF_01894">
    <property type="entry name" value="Smc_prok"/>
    <property type="match status" value="1"/>
</dbReference>
<dbReference type="Gene3D" id="1.20.1060.20">
    <property type="match status" value="1"/>
</dbReference>
<evidence type="ECO:0000313" key="10">
    <source>
        <dbReference type="Proteomes" id="UP001620597"/>
    </source>
</evidence>
<keyword evidence="10" id="KW-1185">Reference proteome</keyword>
<evidence type="ECO:0000256" key="6">
    <source>
        <dbReference type="HAMAP-Rule" id="MF_01894"/>
    </source>
</evidence>
<accession>A0ABW8NN13</accession>
<feature type="domain" description="SMC hinge" evidence="8">
    <location>
        <begin position="525"/>
        <end position="571"/>
    </location>
</feature>
<name>A0ABW8NN13_9GAMM</name>
<dbReference type="InterPro" id="IPR024704">
    <property type="entry name" value="SMC"/>
</dbReference>
<comment type="domain">
    <text evidence="6">Contains large globular domains required for ATP hydrolysis at each terminus and a third globular domain forming a flexible hinge near the middle of the molecule. These domains are separated by coiled-coil structures.</text>
</comment>
<comment type="function">
    <text evidence="6">Required for chromosome condensation and partitioning.</text>
</comment>
<feature type="domain" description="RecF/RecN/SMC N-terminal" evidence="7">
    <location>
        <begin position="3"/>
        <end position="1154"/>
    </location>
</feature>
<protein>
    <recommendedName>
        <fullName evidence="6">Chromosome partition protein Smc</fullName>
    </recommendedName>
</protein>
<dbReference type="InterPro" id="IPR010935">
    <property type="entry name" value="SMC_hinge"/>
</dbReference>
<dbReference type="Pfam" id="PF06470">
    <property type="entry name" value="SMC_hinge"/>
    <property type="match status" value="1"/>
</dbReference>
<dbReference type="SUPFAM" id="SSF52540">
    <property type="entry name" value="P-loop containing nucleoside triphosphate hydrolases"/>
    <property type="match status" value="2"/>
</dbReference>
<feature type="coiled-coil region" evidence="6">
    <location>
        <begin position="817"/>
        <end position="947"/>
    </location>
</feature>
<evidence type="ECO:0000256" key="5">
    <source>
        <dbReference type="ARBA" id="ARBA00023125"/>
    </source>
</evidence>
<evidence type="ECO:0000259" key="7">
    <source>
        <dbReference type="Pfam" id="PF02463"/>
    </source>
</evidence>
<evidence type="ECO:0000313" key="9">
    <source>
        <dbReference type="EMBL" id="MFK4754379.1"/>
    </source>
</evidence>
<dbReference type="RefSeq" id="WP_416207252.1">
    <property type="nucleotide sequence ID" value="NZ_JBBKTX010000029.1"/>
</dbReference>
<comment type="similarity">
    <text evidence="6">Belongs to the SMC family.</text>
</comment>
<feature type="coiled-coil region" evidence="6">
    <location>
        <begin position="307"/>
        <end position="493"/>
    </location>
</feature>
<sequence length="1170" mass="134414">MRLKAIKLSGFKSFVDTTTVSFNTNMTGIVGPNGCGKSNTIDAVRWVMGESSAKYLRGDAMTDVIFNGSSERKPVGKASVDLVFDNSDQTLRGEYAAYTEISVRRQVTRDGQSTYFLNGSRCRRKDITDLFLGTGLGPRSYAIIEQGMISRLIEAKPEELRVYVEEAAGISRYKDRRRETENRMRRTLENLERLQDIRDELTRQLGHLQRQAEAAEKYKALKAEERQKKAQLQALKWQQLDQDYRKRELFITELDTRFEKHRSEQVRIDADSEALRLLQSEDHERFQAVQGRFYEVGARIARQEQKIEHQSQMSLELDRNLAEAERQLEACQIALEADQQQLDNLEAERLQQEPEQELLAELLLQAKDQLDDAEREQSRWQDDWQQFTQRAGEPARQADVAHTRIQSLDQQLLRLQQQIHKLQGEQQQLQNNPELDEIQLLQEEAAEYELQAEEQQQRVDSSREQAERVRADIEQQRQQVETGRQQLNLLSNRKATLEALQKAALGQSSDAMARWLESRQLSRKPRLAERLQVESGWETAVEAVLGDYLQALVIDNLDMASQWLDSLQEGNLVLWSGLELPPSDSPLASDSLLQRLQSPYQLGDLLAPVRTIGSLDQALARRQELAPGESWMTPDAVRVGRDWLRVQRQAESQGSVLGRQQELELLLEQWDQLDMDVEDWEAEYEAARMRLHGLEQQRDAAQREWQQVNSQLMTLQAQLSAHQARAEQFAQRSQRIDDDLAEAREQQALLQQELEETRMQWQQASDAIELYGDERDQLLLQRDSKQQQLDDARTVLQQRQQGAHQAELGQRELDSRIQGLNTAIQRLSVQLEQWRSRKQTILSSQKQDHSIDLTHLKEELQQLLEQRQQAEQQVQEARSRLEGSETGLRQLEQQRSQAEQQALDVRNQLEAVRMECQALDIRRQALIEQLQEEKLTLKEVLDNMPDEADPEQWQQDLADLGERIRRLGNINLAAIDEYRLQSERKTYLDAQNNDLETALATLESAIHKIDRETRTRFKETFDKINNGLAELFPKVFGGGHAWLDLTDDDLLNTGVAIMARPPGKKNSTIHLLSGGEKALTAIALVFSIFQLNPAPFCMLDEVDAPLDDANVGRYAKLVKAMSGKVQFIFITHNKIAMEMASRLLGVTMQEPGVSRLVSVDVEAATEMIEQ</sequence>
<keyword evidence="3 6" id="KW-0067">ATP-binding</keyword>
<feature type="coiled-coil region" evidence="6">
    <location>
        <begin position="663"/>
        <end position="760"/>
    </location>
</feature>
<comment type="subcellular location">
    <subcellularLocation>
        <location evidence="6">Cytoplasm</location>
    </subcellularLocation>
</comment>
<proteinExistence type="inferred from homology"/>
<feature type="coiled-coil region" evidence="6">
    <location>
        <begin position="170"/>
        <end position="238"/>
    </location>
</feature>
<organism evidence="9 10">
    <name type="scientific">Oceanobacter antarcticus</name>
    <dbReference type="NCBI Taxonomy" id="3133425"/>
    <lineage>
        <taxon>Bacteria</taxon>
        <taxon>Pseudomonadati</taxon>
        <taxon>Pseudomonadota</taxon>
        <taxon>Gammaproteobacteria</taxon>
        <taxon>Oceanospirillales</taxon>
        <taxon>Oceanospirillaceae</taxon>
        <taxon>Oceanobacter</taxon>
    </lineage>
</organism>
<dbReference type="InterPro" id="IPR036277">
    <property type="entry name" value="SMC_hinge_sf"/>
</dbReference>
<keyword evidence="4 6" id="KW-0175">Coiled coil</keyword>
<dbReference type="InterPro" id="IPR011890">
    <property type="entry name" value="SMC_prok"/>
</dbReference>
<comment type="caution">
    <text evidence="9">The sequence shown here is derived from an EMBL/GenBank/DDBJ whole genome shotgun (WGS) entry which is preliminary data.</text>
</comment>
<feature type="binding site" evidence="6">
    <location>
        <begin position="32"/>
        <end position="39"/>
    </location>
    <ligand>
        <name>ATP</name>
        <dbReference type="ChEBI" id="CHEBI:30616"/>
    </ligand>
</feature>
<evidence type="ECO:0000256" key="2">
    <source>
        <dbReference type="ARBA" id="ARBA00022741"/>
    </source>
</evidence>
<evidence type="ECO:0000256" key="3">
    <source>
        <dbReference type="ARBA" id="ARBA00022840"/>
    </source>
</evidence>
<dbReference type="PIRSF" id="PIRSF005719">
    <property type="entry name" value="SMC"/>
    <property type="match status" value="1"/>
</dbReference>
<dbReference type="InterPro" id="IPR027417">
    <property type="entry name" value="P-loop_NTPase"/>
</dbReference>
<gene>
    <name evidence="6 9" type="primary">smc</name>
    <name evidence="9" type="ORF">WG929_18385</name>
</gene>
<keyword evidence="2 6" id="KW-0547">Nucleotide-binding</keyword>
<dbReference type="Gene3D" id="3.40.50.300">
    <property type="entry name" value="P-loop containing nucleotide triphosphate hydrolases"/>
    <property type="match status" value="2"/>
</dbReference>
<comment type="subunit">
    <text evidence="6">Homodimer.</text>
</comment>
<evidence type="ECO:0000256" key="1">
    <source>
        <dbReference type="ARBA" id="ARBA00022490"/>
    </source>
</evidence>
<dbReference type="CDD" id="cd03278">
    <property type="entry name" value="ABC_SMC_barmotin"/>
    <property type="match status" value="2"/>
</dbReference>
<dbReference type="SUPFAM" id="SSF75553">
    <property type="entry name" value="Smc hinge domain"/>
    <property type="match status" value="1"/>
</dbReference>
<dbReference type="NCBIfam" id="TIGR02168">
    <property type="entry name" value="SMC_prok_B"/>
    <property type="match status" value="1"/>
</dbReference>
<dbReference type="PANTHER" id="PTHR43977">
    <property type="entry name" value="STRUCTURAL MAINTENANCE OF CHROMOSOMES PROTEIN 3"/>
    <property type="match status" value="1"/>
</dbReference>
<evidence type="ECO:0000259" key="8">
    <source>
        <dbReference type="Pfam" id="PF06470"/>
    </source>
</evidence>
<keyword evidence="1 6" id="KW-0963">Cytoplasm</keyword>
<evidence type="ECO:0000256" key="4">
    <source>
        <dbReference type="ARBA" id="ARBA00023054"/>
    </source>
</evidence>
<dbReference type="Proteomes" id="UP001620597">
    <property type="component" value="Unassembled WGS sequence"/>
</dbReference>
<dbReference type="InterPro" id="IPR003395">
    <property type="entry name" value="RecF/RecN/SMC_N"/>
</dbReference>
<dbReference type="EMBL" id="JBBKTX010000029">
    <property type="protein sequence ID" value="MFK4754379.1"/>
    <property type="molecule type" value="Genomic_DNA"/>
</dbReference>